<accession>A0ABX7ADS4</accession>
<evidence type="ECO:0000313" key="1">
    <source>
        <dbReference type="EMBL" id="QQO61944.1"/>
    </source>
</evidence>
<gene>
    <name evidence="1" type="ORF">JI723_17150</name>
</gene>
<name>A0ABX7ADS4_9GAMM</name>
<evidence type="ECO:0000313" key="2">
    <source>
        <dbReference type="Proteomes" id="UP000596157"/>
    </source>
</evidence>
<dbReference type="GeneID" id="92280481"/>
<dbReference type="EMBL" id="CP067099">
    <property type="protein sequence ID" value="QQO61944.1"/>
    <property type="molecule type" value="Genomic_DNA"/>
</dbReference>
<proteinExistence type="predicted"/>
<reference evidence="2" key="1">
    <citation type="submission" date="2021-01" db="EMBL/GenBank/DDBJ databases">
        <title>Providencia vermicola LLDRA6, a soil-borne Mn(II)-oxidizing bacterium, exploits a strategy of superoxide production coupled to hydrogen peroxide consumption to generate Mn oxides, as revealed by transcriptional up-regulation of genes for phenylacetic acid catabolism.</title>
        <authorList>
            <person name="Chen S."/>
            <person name="Ding Z."/>
            <person name="Chen J."/>
            <person name="Luo J."/>
            <person name="Ruan X."/>
            <person name="Li Z."/>
            <person name="Liao F."/>
            <person name="He J."/>
            <person name="Li D."/>
        </authorList>
    </citation>
    <scope>NUCLEOTIDE SEQUENCE [LARGE SCALE GENOMIC DNA]</scope>
    <source>
        <strain evidence="2">LLDRA6</strain>
    </source>
</reference>
<dbReference type="Proteomes" id="UP000596157">
    <property type="component" value="Chromosome"/>
</dbReference>
<organism evidence="1 2">
    <name type="scientific">Providencia manganoxydans</name>
    <dbReference type="NCBI Taxonomy" id="2923283"/>
    <lineage>
        <taxon>Bacteria</taxon>
        <taxon>Pseudomonadati</taxon>
        <taxon>Pseudomonadota</taxon>
        <taxon>Gammaproteobacteria</taxon>
        <taxon>Enterobacterales</taxon>
        <taxon>Morganellaceae</taxon>
        <taxon>Providencia</taxon>
    </lineage>
</organism>
<keyword evidence="2" id="KW-1185">Reference proteome</keyword>
<protein>
    <submittedName>
        <fullName evidence="1">Immunity 26/phosphotriesterase HocA family protein</fullName>
    </submittedName>
</protein>
<dbReference type="Pfam" id="PF15428">
    <property type="entry name" value="Imm26"/>
    <property type="match status" value="1"/>
</dbReference>
<sequence>MSDFKFWGWDKKPRTMLRFVKPGDIFCFQLNNETYGFGRIISKIMTGHVVEILDFVSSSPSITEDDIKKSNRKIAPVVIDTYGLFDRKGYPNSDWRIIGHQNNYTPMNMDDIYFSYGVENSCYKVDIFNNDFPITEEEATKYPRLSPHSDYHIKELLGAI</sequence>
<dbReference type="RefSeq" id="WP_336194458.1">
    <property type="nucleotide sequence ID" value="NZ_CP067099.1"/>
</dbReference>
<dbReference type="InterPro" id="IPR029278">
    <property type="entry name" value="Imm26"/>
</dbReference>